<keyword evidence="4" id="KW-1185">Reference proteome</keyword>
<sequence length="891" mass="99816">MAGKNVLDADIPDLDIPDAPFPPPRSEADPKAVEHSLPDASSDDPESPRRNHGGKFPQSRLPVPKIRIHPPTPQLPPTVPEAASDTRKDSAQDFPFDPQLLIPAPPQISKPSSTPSDGHDDSPPAIDHITLSPKAPKPESLRTFLDDILDNASKDPDAVSMADTRRLVAYWRRGQYGEAGGPGLAAHCGALLGWATAFAAGPESEPLMTRIAAAQFDTPSWVDADNLGRACVGVWRILADIRIRPSFTYGFAALAFTPQQRSVMDLLGDSVRLFLRRRRRRPRMMGADAGAGTGPPRFPFFAQKWIGDGQSRAEAELEMAMAGTAMSALLHQFFCEDAPMNLYNCEDSSSFTMVVSPEVARLFVHWSVQDGAKDVRFYHDQVFACLMDDVKQVHQMRLLLDNIKDWKRQVLLGCLQEALDLIYQGNEEVVDLDEVQETVEGVVESIEGKEDEDPMEAKSSAREAYERRRAEAGEYLEVIRRELPMDAQDLEKALEEQMMVDAEKAAREEHEEGEVTETVQVDAEEEPLTEKEKWRRIREGKTPMDPDQEPPDYARSDEEESDYETEWDPLVHPTPEELDYEKEWNPFRPPRPKRSEESEESKESKESKESSDWQKDQRQHEEPSERQVRQSSTGPSGPYVDRPPTQEERERVYFGRAIDEMDAVEKERVEKMLVEWLKDPEDVDKAWISSRETGSHDRPVPRGRAREKSNGLPRDGSQTPTGSNRHSGEEVDIEHDDGPSEKPPPHSSVDATDVVVSPKAQTSGQAVPESDLEQELGQTKAVMKVQEQAATPVPRARSSKTTTPSTRVLRSASRSSSSSLTNSKKKTREPSANSASWHEGDEKTQRGRSEKVQRQVHRRRTKEHRRYSSKDLDDFEVEAGGPNLDSGGSSK</sequence>
<feature type="compositionally biased region" description="Basic and acidic residues" evidence="1">
    <location>
        <begin position="593"/>
        <end position="628"/>
    </location>
</feature>
<dbReference type="GeneID" id="31015858"/>
<feature type="domain" description="DUF7924" evidence="2">
    <location>
        <begin position="242"/>
        <end position="418"/>
    </location>
</feature>
<feature type="compositionally biased region" description="Basic and acidic residues" evidence="1">
    <location>
        <begin position="675"/>
        <end position="685"/>
    </location>
</feature>
<comment type="caution">
    <text evidence="3">The sequence shown here is derived from an EMBL/GenBank/DDBJ whole genome shotgun (WGS) entry which is preliminary data.</text>
</comment>
<feature type="compositionally biased region" description="Basic and acidic residues" evidence="1">
    <location>
        <begin position="528"/>
        <end position="544"/>
    </location>
</feature>
<feature type="region of interest" description="Disordered" evidence="1">
    <location>
        <begin position="675"/>
        <end position="891"/>
    </location>
</feature>
<gene>
    <name evidence="3" type="ORF">BKCO1_4000173</name>
</gene>
<evidence type="ECO:0000313" key="4">
    <source>
        <dbReference type="Proteomes" id="UP000183809"/>
    </source>
</evidence>
<dbReference type="OrthoDB" id="5426775at2759"/>
<feature type="compositionally biased region" description="Low complexity" evidence="1">
    <location>
        <begin position="805"/>
        <end position="822"/>
    </location>
</feature>
<dbReference type="EMBL" id="MNUE01000004">
    <property type="protein sequence ID" value="OJD38625.1"/>
    <property type="molecule type" value="Genomic_DNA"/>
</dbReference>
<evidence type="ECO:0000256" key="1">
    <source>
        <dbReference type="SAM" id="MobiDB-lite"/>
    </source>
</evidence>
<feature type="region of interest" description="Disordered" evidence="1">
    <location>
        <begin position="504"/>
        <end position="654"/>
    </location>
</feature>
<feature type="region of interest" description="Disordered" evidence="1">
    <location>
        <begin position="1"/>
        <end position="138"/>
    </location>
</feature>
<protein>
    <recommendedName>
        <fullName evidence="2">DUF7924 domain-containing protein</fullName>
    </recommendedName>
</protein>
<evidence type="ECO:0000259" key="2">
    <source>
        <dbReference type="Pfam" id="PF25545"/>
    </source>
</evidence>
<accession>A0A1J9RDV7</accession>
<feature type="compositionally biased region" description="Pro residues" evidence="1">
    <location>
        <begin position="70"/>
        <end position="79"/>
    </location>
</feature>
<feature type="compositionally biased region" description="Basic and acidic residues" evidence="1">
    <location>
        <begin position="644"/>
        <end position="654"/>
    </location>
</feature>
<feature type="compositionally biased region" description="Basic and acidic residues" evidence="1">
    <location>
        <begin position="838"/>
        <end position="853"/>
    </location>
</feature>
<dbReference type="InterPro" id="IPR057684">
    <property type="entry name" value="DUF7924"/>
</dbReference>
<dbReference type="AlphaFoldDB" id="A0A1J9RDV7"/>
<reference evidence="3 4" key="1">
    <citation type="submission" date="2016-10" db="EMBL/GenBank/DDBJ databases">
        <title>Proteomics and genomics reveal pathogen-plant mechanisms compatible with a hemibiotrophic lifestyle of Diplodia corticola.</title>
        <authorList>
            <person name="Fernandes I."/>
            <person name="De Jonge R."/>
            <person name="Van De Peer Y."/>
            <person name="Devreese B."/>
            <person name="Alves A."/>
            <person name="Esteves A.C."/>
        </authorList>
    </citation>
    <scope>NUCLEOTIDE SEQUENCE [LARGE SCALE GENOMIC DNA]</scope>
    <source>
        <strain evidence="3 4">CBS 112549</strain>
    </source>
</reference>
<dbReference type="STRING" id="236234.A0A1J9RDV7"/>
<dbReference type="Proteomes" id="UP000183809">
    <property type="component" value="Unassembled WGS sequence"/>
</dbReference>
<proteinExistence type="predicted"/>
<organism evidence="3 4">
    <name type="scientific">Diplodia corticola</name>
    <dbReference type="NCBI Taxonomy" id="236234"/>
    <lineage>
        <taxon>Eukaryota</taxon>
        <taxon>Fungi</taxon>
        <taxon>Dikarya</taxon>
        <taxon>Ascomycota</taxon>
        <taxon>Pezizomycotina</taxon>
        <taxon>Dothideomycetes</taxon>
        <taxon>Dothideomycetes incertae sedis</taxon>
        <taxon>Botryosphaeriales</taxon>
        <taxon>Botryosphaeriaceae</taxon>
        <taxon>Diplodia</taxon>
    </lineage>
</organism>
<name>A0A1J9RDV7_9PEZI</name>
<dbReference type="RefSeq" id="XP_020134236.1">
    <property type="nucleotide sequence ID" value="XM_020275597.1"/>
</dbReference>
<feature type="compositionally biased region" description="Basic residues" evidence="1">
    <location>
        <begin position="854"/>
        <end position="865"/>
    </location>
</feature>
<dbReference type="Pfam" id="PF25545">
    <property type="entry name" value="DUF7924"/>
    <property type="match status" value="1"/>
</dbReference>
<feature type="compositionally biased region" description="Basic and acidic residues" evidence="1">
    <location>
        <begin position="693"/>
        <end position="709"/>
    </location>
</feature>
<feature type="compositionally biased region" description="Basic and acidic residues" evidence="1">
    <location>
        <begin position="26"/>
        <end position="37"/>
    </location>
</feature>
<feature type="compositionally biased region" description="Acidic residues" evidence="1">
    <location>
        <begin position="557"/>
        <end position="567"/>
    </location>
</feature>
<evidence type="ECO:0000313" key="3">
    <source>
        <dbReference type="EMBL" id="OJD38625.1"/>
    </source>
</evidence>
<feature type="compositionally biased region" description="Polar residues" evidence="1">
    <location>
        <begin position="716"/>
        <end position="725"/>
    </location>
</feature>